<dbReference type="PANTHER" id="PTHR19143">
    <property type="entry name" value="FIBRINOGEN/TENASCIN/ANGIOPOEITIN"/>
    <property type="match status" value="1"/>
</dbReference>
<evidence type="ECO:0000256" key="2">
    <source>
        <dbReference type="SAM" id="SignalP"/>
    </source>
</evidence>
<evidence type="ECO:0000256" key="1">
    <source>
        <dbReference type="ARBA" id="ARBA00023157"/>
    </source>
</evidence>
<evidence type="ECO:0000313" key="4">
    <source>
        <dbReference type="EMBL" id="CAG2186612.1"/>
    </source>
</evidence>
<dbReference type="Gene3D" id="3.90.215.10">
    <property type="entry name" value="Gamma Fibrinogen, chain A, domain 1"/>
    <property type="match status" value="2"/>
</dbReference>
<dbReference type="InterPro" id="IPR036056">
    <property type="entry name" value="Fibrinogen-like_C"/>
</dbReference>
<dbReference type="GO" id="GO:0005615">
    <property type="term" value="C:extracellular space"/>
    <property type="evidence" value="ECO:0007669"/>
    <property type="project" value="TreeGrafter"/>
</dbReference>
<dbReference type="CDD" id="cd00087">
    <property type="entry name" value="FReD"/>
    <property type="match status" value="1"/>
</dbReference>
<dbReference type="Pfam" id="PF00147">
    <property type="entry name" value="Fibrinogen_C"/>
    <property type="match status" value="2"/>
</dbReference>
<accession>A0A8S3PTN1</accession>
<dbReference type="InterPro" id="IPR014716">
    <property type="entry name" value="Fibrinogen_a/b/g_C_1"/>
</dbReference>
<dbReference type="AlphaFoldDB" id="A0A8S3PTN1"/>
<feature type="domain" description="Fibrinogen C-terminal" evidence="3">
    <location>
        <begin position="143"/>
        <end position="341"/>
    </location>
</feature>
<feature type="chain" id="PRO_5035817662" evidence="2">
    <location>
        <begin position="20"/>
        <end position="341"/>
    </location>
</feature>
<dbReference type="SMART" id="SM00186">
    <property type="entry name" value="FBG"/>
    <property type="match status" value="1"/>
</dbReference>
<dbReference type="EMBL" id="CAJPWZ010000141">
    <property type="protein sequence ID" value="CAG2186612.1"/>
    <property type="molecule type" value="Genomic_DNA"/>
</dbReference>
<dbReference type="InterPro" id="IPR002181">
    <property type="entry name" value="Fibrinogen_a/b/g_C_dom"/>
</dbReference>
<name>A0A8S3PTN1_MYTED</name>
<dbReference type="InterPro" id="IPR050373">
    <property type="entry name" value="Fibrinogen_C-term_domain"/>
</dbReference>
<evidence type="ECO:0000313" key="5">
    <source>
        <dbReference type="Proteomes" id="UP000683360"/>
    </source>
</evidence>
<sequence>MEMCLLVVGLLSSLVLAGAKPTTSGGDLVETPVVDNQNVPLFAMFDMTKVNKRIMAYISDTFETKMSNLVQMKLEDVLLSLKIDEDVKQYIESMKGNLTVDIEKEIKEYFDVVKQNLTDNISEDMTSFRNSLQEVQQFIANQRVNLNIPRNCRGVLQDCGNLIGTGCTSGVYLLTPTGTPTFRGYCKIDDYSWTVIQRRQDGSTNFYRGWEDYKNGFGEPTGEFWLGTELFTIFWFQMVNLGNEASGYKLTIGGYNGTAGNSMSHNNGRSFITKDRNDHNKCAQKLVGAWWYGYCSHSNLNGEYLRGKISSDKHRVRGVAWIYWKGSRYSLKKSEMMIRKQ</sequence>
<dbReference type="SUPFAM" id="SSF56496">
    <property type="entry name" value="Fibrinogen C-terminal domain-like"/>
    <property type="match status" value="1"/>
</dbReference>
<comment type="caution">
    <text evidence="4">The sequence shown here is derived from an EMBL/GenBank/DDBJ whole genome shotgun (WGS) entry which is preliminary data.</text>
</comment>
<evidence type="ECO:0000259" key="3">
    <source>
        <dbReference type="PROSITE" id="PS51406"/>
    </source>
</evidence>
<keyword evidence="2" id="KW-0732">Signal</keyword>
<protein>
    <submittedName>
        <fullName evidence="4">Fibrinogen C domain-containing protein 1,Angiopoietin-related protein 2</fullName>
    </submittedName>
</protein>
<dbReference type="Proteomes" id="UP000683360">
    <property type="component" value="Unassembled WGS sequence"/>
</dbReference>
<keyword evidence="5" id="KW-1185">Reference proteome</keyword>
<reference evidence="4" key="1">
    <citation type="submission" date="2021-03" db="EMBL/GenBank/DDBJ databases">
        <authorList>
            <person name="Bekaert M."/>
        </authorList>
    </citation>
    <scope>NUCLEOTIDE SEQUENCE</scope>
</reference>
<proteinExistence type="predicted"/>
<feature type="signal peptide" evidence="2">
    <location>
        <begin position="1"/>
        <end position="19"/>
    </location>
</feature>
<dbReference type="OrthoDB" id="6275059at2759"/>
<keyword evidence="1" id="KW-1015">Disulfide bond</keyword>
<organism evidence="4 5">
    <name type="scientific">Mytilus edulis</name>
    <name type="common">Blue mussel</name>
    <dbReference type="NCBI Taxonomy" id="6550"/>
    <lineage>
        <taxon>Eukaryota</taxon>
        <taxon>Metazoa</taxon>
        <taxon>Spiralia</taxon>
        <taxon>Lophotrochozoa</taxon>
        <taxon>Mollusca</taxon>
        <taxon>Bivalvia</taxon>
        <taxon>Autobranchia</taxon>
        <taxon>Pteriomorphia</taxon>
        <taxon>Mytilida</taxon>
        <taxon>Mytiloidea</taxon>
        <taxon>Mytilidae</taxon>
        <taxon>Mytilinae</taxon>
        <taxon>Mytilus</taxon>
    </lineage>
</organism>
<dbReference type="PANTHER" id="PTHR19143:SF458">
    <property type="entry name" value="FIBRINOGEN C-TERMINAL DOMAIN-CONTAINING PROTEIN-RELATED"/>
    <property type="match status" value="1"/>
</dbReference>
<dbReference type="PROSITE" id="PS51406">
    <property type="entry name" value="FIBRINOGEN_C_2"/>
    <property type="match status" value="1"/>
</dbReference>
<dbReference type="PROSITE" id="PS00514">
    <property type="entry name" value="FIBRINOGEN_C_1"/>
    <property type="match status" value="1"/>
</dbReference>
<gene>
    <name evidence="4" type="ORF">MEDL_2188</name>
</gene>
<dbReference type="InterPro" id="IPR020837">
    <property type="entry name" value="Fibrinogen_CS"/>
</dbReference>